<feature type="chain" id="PRO_5039145329" description="SCP domain-containing protein" evidence="1">
    <location>
        <begin position="26"/>
        <end position="425"/>
    </location>
</feature>
<dbReference type="SUPFAM" id="SSF55797">
    <property type="entry name" value="PR-1-like"/>
    <property type="match status" value="1"/>
</dbReference>
<protein>
    <recommendedName>
        <fullName evidence="2">SCP domain-containing protein</fullName>
    </recommendedName>
</protein>
<dbReference type="EMBL" id="JAAZSQ010000011">
    <property type="protein sequence ID" value="NKX55339.1"/>
    <property type="molecule type" value="Genomic_DNA"/>
</dbReference>
<evidence type="ECO:0000259" key="2">
    <source>
        <dbReference type="Pfam" id="PF00188"/>
    </source>
</evidence>
<name>A0A7X6HDX8_9MICC</name>
<dbReference type="Gene3D" id="2.115.10.10">
    <property type="entry name" value="Tachylectin 2"/>
    <property type="match status" value="1"/>
</dbReference>
<dbReference type="SUPFAM" id="SSF69318">
    <property type="entry name" value="Integrin alpha N-terminal domain"/>
    <property type="match status" value="1"/>
</dbReference>
<dbReference type="Gene3D" id="3.40.33.10">
    <property type="entry name" value="CAP"/>
    <property type="match status" value="1"/>
</dbReference>
<evidence type="ECO:0000313" key="4">
    <source>
        <dbReference type="Proteomes" id="UP000544090"/>
    </source>
</evidence>
<dbReference type="InterPro" id="IPR035940">
    <property type="entry name" value="CAP_sf"/>
</dbReference>
<proteinExistence type="predicted"/>
<dbReference type="AlphaFoldDB" id="A0A7X6HDX8"/>
<dbReference type="RefSeq" id="WP_168486773.1">
    <property type="nucleotide sequence ID" value="NZ_JAAZSQ010000011.1"/>
</dbReference>
<evidence type="ECO:0000313" key="3">
    <source>
        <dbReference type="EMBL" id="NKX55339.1"/>
    </source>
</evidence>
<accession>A0A7X6HDX8</accession>
<dbReference type="InterPro" id="IPR028994">
    <property type="entry name" value="Integrin_alpha_N"/>
</dbReference>
<feature type="signal peptide" evidence="1">
    <location>
        <begin position="1"/>
        <end position="25"/>
    </location>
</feature>
<dbReference type="Pfam" id="PF00188">
    <property type="entry name" value="CAP"/>
    <property type="match status" value="1"/>
</dbReference>
<dbReference type="PANTHER" id="PTHR31157:SF1">
    <property type="entry name" value="SCP DOMAIN-CONTAINING PROTEIN"/>
    <property type="match status" value="1"/>
</dbReference>
<feature type="domain" description="SCP" evidence="2">
    <location>
        <begin position="41"/>
        <end position="157"/>
    </location>
</feature>
<organism evidence="3 4">
    <name type="scientific">Arthrobacter mobilis</name>
    <dbReference type="NCBI Taxonomy" id="2724944"/>
    <lineage>
        <taxon>Bacteria</taxon>
        <taxon>Bacillati</taxon>
        <taxon>Actinomycetota</taxon>
        <taxon>Actinomycetes</taxon>
        <taxon>Micrococcales</taxon>
        <taxon>Micrococcaceae</taxon>
        <taxon>Arthrobacter</taxon>
    </lineage>
</organism>
<evidence type="ECO:0000256" key="1">
    <source>
        <dbReference type="SAM" id="SignalP"/>
    </source>
</evidence>
<dbReference type="PANTHER" id="PTHR31157">
    <property type="entry name" value="SCP DOMAIN-CONTAINING PROTEIN"/>
    <property type="match status" value="1"/>
</dbReference>
<dbReference type="InterPro" id="IPR014044">
    <property type="entry name" value="CAP_dom"/>
</dbReference>
<dbReference type="CDD" id="cd05379">
    <property type="entry name" value="CAP_bacterial"/>
    <property type="match status" value="1"/>
</dbReference>
<comment type="caution">
    <text evidence="3">The sequence shown here is derived from an EMBL/GenBank/DDBJ whole genome shotgun (WGS) entry which is preliminary data.</text>
</comment>
<keyword evidence="1" id="KW-0732">Signal</keyword>
<sequence length="425" mass="46771">MESARKIVGLLAALTLLLVAGIAPASALTRTDRDPFVAEVLKLTNQYRAEAGLPPVVWNQTVANISQQWAEEQNNRITRETFKLETIHREGYGSRQIPAGWDWYTENIGINNNARQIVDWWMNSPAHRAGMLSPKATDIGIGWMKTTNPDYYGMYVVVENLAGYAQTRESLPPAEVPSIHEGDIAAVDGSGHLYIYPSAQGGDLWQRSYVSSGWEDALQVDIADWNADGVQDILATWRNGKLTVSYGEKGGGLAAPRTIGWGGWDSYDIEVAHWKRGYKRPGIVAKSLSSGRLYYYSNPAGGKPGARQQISTASFKGLETFFLDYDDDGRMDMIARTGTGSGQFKLYRSNGAGRFKAEYRRIIGSSGWSAMTHLSVLPDHLGDGGTGFLTRDTAGNIRYYKVTRSRIHPAVYIGRGGWGSLMLGS</sequence>
<keyword evidence="4" id="KW-1185">Reference proteome</keyword>
<reference evidence="3 4" key="1">
    <citation type="submission" date="2020-04" db="EMBL/GenBank/DDBJ databases">
        <title>Arthrobacter sp. nov.</title>
        <authorList>
            <person name="Liu S."/>
        </authorList>
    </citation>
    <scope>NUCLEOTIDE SEQUENCE [LARGE SCALE GENOMIC DNA]</scope>
    <source>
        <strain evidence="3 4">E918</strain>
    </source>
</reference>
<gene>
    <name evidence="3" type="ORF">HGG74_12450</name>
</gene>
<dbReference type="Proteomes" id="UP000544090">
    <property type="component" value="Unassembled WGS sequence"/>
</dbReference>